<evidence type="ECO:0000313" key="2">
    <source>
        <dbReference type="EMBL" id="VGM44782.1"/>
    </source>
</evidence>
<protein>
    <submittedName>
        <fullName evidence="2">Uncharacterized protein</fullName>
    </submittedName>
</protein>
<dbReference type="EMBL" id="CAAHCS010000004">
    <property type="protein sequence ID" value="VGL74353.1"/>
    <property type="molecule type" value="Genomic_DNA"/>
</dbReference>
<proteinExistence type="predicted"/>
<organism evidence="2">
    <name type="scientific">Klebsiella pneumoniae</name>
    <dbReference type="NCBI Taxonomy" id="573"/>
    <lineage>
        <taxon>Bacteria</taxon>
        <taxon>Pseudomonadati</taxon>
        <taxon>Pseudomonadota</taxon>
        <taxon>Gammaproteobacteria</taxon>
        <taxon>Enterobacterales</taxon>
        <taxon>Enterobacteriaceae</taxon>
        <taxon>Klebsiella/Raoultella group</taxon>
        <taxon>Klebsiella</taxon>
        <taxon>Klebsiella pneumoniae complex</taxon>
    </lineage>
</organism>
<dbReference type="AlphaFoldDB" id="A0A486V139"/>
<dbReference type="EMBL" id="CAAHDG010000007">
    <property type="protein sequence ID" value="VGM44782.1"/>
    <property type="molecule type" value="Genomic_DNA"/>
</dbReference>
<name>A0A486V139_KLEPN</name>
<evidence type="ECO:0000313" key="1">
    <source>
        <dbReference type="EMBL" id="VGL74353.1"/>
    </source>
</evidence>
<accession>A0A486V139</accession>
<gene>
    <name evidence="2" type="ORF">SAMEA4873561_02614</name>
    <name evidence="1" type="ORF">SAMEA4873648_03113</name>
</gene>
<reference evidence="2" key="1">
    <citation type="submission" date="2019-03" db="EMBL/GenBank/DDBJ databases">
        <authorList>
            <consortium name="Pathogen Informatics"/>
        </authorList>
    </citation>
    <scope>NUCLEOTIDE SEQUENCE</scope>
    <source>
        <strain evidence="2">5012STDY7626360</strain>
        <strain evidence="1">5012STDY7626446</strain>
    </source>
</reference>
<sequence>MSLQCHFWLTMHDVTEVEMNYLEHIKSKIEILNLAIFL</sequence>